<evidence type="ECO:0000313" key="2">
    <source>
        <dbReference type="Proteomes" id="UP000010953"/>
    </source>
</evidence>
<dbReference type="AlphaFoldDB" id="M7Y2L8"/>
<reference evidence="1" key="1">
    <citation type="submission" date="2013-01" db="EMBL/GenBank/DDBJ databases">
        <title>Genome assembly of Mariniradius saccharolyticus AK6.</title>
        <authorList>
            <person name="Vaidya B."/>
            <person name="Khatri I."/>
            <person name="Tanuku N.R.S."/>
            <person name="Subramanian S."/>
            <person name="Pinnaka A."/>
        </authorList>
    </citation>
    <scope>NUCLEOTIDE SEQUENCE [LARGE SCALE GENOMIC DNA]</scope>
    <source>
        <strain evidence="1">AK6</strain>
    </source>
</reference>
<dbReference type="Proteomes" id="UP000010953">
    <property type="component" value="Unassembled WGS sequence"/>
</dbReference>
<dbReference type="EMBL" id="AMZY02000019">
    <property type="protein sequence ID" value="EMS31456.1"/>
    <property type="molecule type" value="Genomic_DNA"/>
</dbReference>
<gene>
    <name evidence="1" type="ORF">C943_02111</name>
</gene>
<protein>
    <submittedName>
        <fullName evidence="1">Uncharacterized protein</fullName>
    </submittedName>
</protein>
<sequence>MMLIFLVGIKICSLIQTFLTDQKKSLLREQKGLKQHKI</sequence>
<keyword evidence="2" id="KW-1185">Reference proteome</keyword>
<proteinExistence type="predicted"/>
<comment type="caution">
    <text evidence="1">The sequence shown here is derived from an EMBL/GenBank/DDBJ whole genome shotgun (WGS) entry which is preliminary data.</text>
</comment>
<evidence type="ECO:0000313" key="1">
    <source>
        <dbReference type="EMBL" id="EMS31456.1"/>
    </source>
</evidence>
<dbReference type="InParanoid" id="M7Y2L8"/>
<organism evidence="1 2">
    <name type="scientific">Mariniradius saccharolyticus AK6</name>
    <dbReference type="NCBI Taxonomy" id="1239962"/>
    <lineage>
        <taxon>Bacteria</taxon>
        <taxon>Pseudomonadati</taxon>
        <taxon>Bacteroidota</taxon>
        <taxon>Cytophagia</taxon>
        <taxon>Cytophagales</taxon>
        <taxon>Cyclobacteriaceae</taxon>
        <taxon>Mariniradius</taxon>
    </lineage>
</organism>
<name>M7Y2L8_9BACT</name>
<accession>M7Y2L8</accession>